<dbReference type="InterPro" id="IPR013249">
    <property type="entry name" value="RNA_pol_sigma70_r4_t2"/>
</dbReference>
<dbReference type="PANTHER" id="PTHR35004">
    <property type="entry name" value="TRANSPOSASE RV3428C-RELATED"/>
    <property type="match status" value="1"/>
</dbReference>
<dbReference type="Pfam" id="PF22483">
    <property type="entry name" value="Mu-transpos_C_2"/>
    <property type="match status" value="1"/>
</dbReference>
<dbReference type="Proteomes" id="UP000030832">
    <property type="component" value="Unassembled WGS sequence"/>
</dbReference>
<dbReference type="InterPro" id="IPR001584">
    <property type="entry name" value="Integrase_cat-core"/>
</dbReference>
<dbReference type="CDD" id="cd00093">
    <property type="entry name" value="HTH_XRE"/>
    <property type="match status" value="1"/>
</dbReference>
<dbReference type="GO" id="GO:0015074">
    <property type="term" value="P:DNA integration"/>
    <property type="evidence" value="ECO:0007669"/>
    <property type="project" value="InterPro"/>
</dbReference>
<dbReference type="NCBIfam" id="NF033546">
    <property type="entry name" value="transpos_IS21"/>
    <property type="match status" value="1"/>
</dbReference>
<dbReference type="EMBL" id="JRJU01000079">
    <property type="protein sequence ID" value="KHF37747.1"/>
    <property type="molecule type" value="Genomic_DNA"/>
</dbReference>
<dbReference type="InterPro" id="IPR054353">
    <property type="entry name" value="IstA-like_C"/>
</dbReference>
<evidence type="ECO:0000313" key="2">
    <source>
        <dbReference type="EMBL" id="KHF37747.1"/>
    </source>
</evidence>
<dbReference type="PROSITE" id="PS50994">
    <property type="entry name" value="INTEGRASE"/>
    <property type="match status" value="1"/>
</dbReference>
<dbReference type="GO" id="GO:0016987">
    <property type="term" value="F:sigma factor activity"/>
    <property type="evidence" value="ECO:0007669"/>
    <property type="project" value="InterPro"/>
</dbReference>
<dbReference type="SUPFAM" id="SSF88659">
    <property type="entry name" value="Sigma3 and sigma4 domains of RNA polymerase sigma factors"/>
    <property type="match status" value="1"/>
</dbReference>
<evidence type="ECO:0000313" key="3">
    <source>
        <dbReference type="Proteomes" id="UP000030832"/>
    </source>
</evidence>
<comment type="caution">
    <text evidence="2">The sequence shown here is derived from an EMBL/GenBank/DDBJ whole genome shotgun (WGS) entry which is preliminary data.</text>
</comment>
<proteinExistence type="predicted"/>
<name>A0A0B0IA75_9BACI</name>
<feature type="domain" description="Integrase catalytic" evidence="1">
    <location>
        <begin position="122"/>
        <end position="302"/>
    </location>
</feature>
<dbReference type="InterPro" id="IPR013324">
    <property type="entry name" value="RNA_pol_sigma_r3/r4-like"/>
</dbReference>
<sequence length="510" mass="59886">MINMAQFHHIKFLHQVERLSQREIAKKLGISRNTVKKYLSATEAPTTIQRQKVYSNKKEYSEETKRILPIIDQWLEDDLKRWGKQNHTAARMYQRLVDEYNFKGSESNLRKLVAKRRKKLQEVFIPLDFQLGHQFQFDWGEADIILQGRKQRIYLFCIQLSASRVRFVRAYLHEKQEAFLDGFVHAFEFFGGVPTEGIFDNLKTAVEKILQGRDRLEQESFLSLQAHYLFKAEFCNVRSGNEKGRVEGTVGYVRRNALVPEPDVQSLDELNDYLREWCLKETERKKVPHSKETVAAIWVKEKEYLHPLPEQPFEACKLVSCQVNKTSLVTIETNQYSVPCRYVGQAVWAKIFVDRVIVVAQNQVIAEHSRSYERNQVVTVLDHYLEALLKKPRAIRDAHAFQSSDIPDVFRRFHRKMREQEGAAGDRKFIRLLLLHREIGMEKLTQALLEAEQAQVYRYEVVHENIQRLTNNYLRTHELTKEKTPTSLLDYKVKKSNIAQYEQLTGGQVK</sequence>
<organism evidence="2 3">
    <name type="scientific">Halalkalibacter okhensis</name>
    <dbReference type="NCBI Taxonomy" id="333138"/>
    <lineage>
        <taxon>Bacteria</taxon>
        <taxon>Bacillati</taxon>
        <taxon>Bacillota</taxon>
        <taxon>Bacilli</taxon>
        <taxon>Bacillales</taxon>
        <taxon>Bacillaceae</taxon>
        <taxon>Halalkalibacter</taxon>
    </lineage>
</organism>
<evidence type="ECO:0000259" key="1">
    <source>
        <dbReference type="PROSITE" id="PS50994"/>
    </source>
</evidence>
<dbReference type="Pfam" id="PF08281">
    <property type="entry name" value="Sigma70_r4_2"/>
    <property type="match status" value="1"/>
</dbReference>
<dbReference type="PANTHER" id="PTHR35004:SF7">
    <property type="entry name" value="INTEGRASE PROTEIN"/>
    <property type="match status" value="1"/>
</dbReference>
<dbReference type="GO" id="GO:0006352">
    <property type="term" value="P:DNA-templated transcription initiation"/>
    <property type="evidence" value="ECO:0007669"/>
    <property type="project" value="InterPro"/>
</dbReference>
<dbReference type="OrthoDB" id="92877at2"/>
<dbReference type="GO" id="GO:0003677">
    <property type="term" value="F:DNA binding"/>
    <property type="evidence" value="ECO:0007669"/>
    <property type="project" value="InterPro"/>
</dbReference>
<protein>
    <submittedName>
        <fullName evidence="2">XRE family transcriptional regulator</fullName>
    </submittedName>
</protein>
<dbReference type="AlphaFoldDB" id="A0A0B0IA75"/>
<reference evidence="2 3" key="1">
    <citation type="submission" date="2014-09" db="EMBL/GenBank/DDBJ databases">
        <title>Genome sequencing and annotation of Bacillus Okhensis strain Kh10-101T.</title>
        <authorList>
            <person name="Prakash J.S."/>
        </authorList>
    </citation>
    <scope>NUCLEOTIDE SEQUENCE [LARGE SCALE GENOMIC DNA]</scope>
    <source>
        <strain evidence="3">Kh10-101T</strain>
    </source>
</reference>
<keyword evidence="3" id="KW-1185">Reference proteome</keyword>
<dbReference type="Gene3D" id="1.10.10.60">
    <property type="entry name" value="Homeodomain-like"/>
    <property type="match status" value="1"/>
</dbReference>
<accession>A0A0B0IA75</accession>
<dbReference type="InterPro" id="IPR001387">
    <property type="entry name" value="Cro/C1-type_HTH"/>
</dbReference>
<dbReference type="STRING" id="333138.LQ50_25615"/>
<dbReference type="eggNOG" id="COG4584">
    <property type="taxonomic scope" value="Bacteria"/>
</dbReference>
<gene>
    <name evidence="2" type="ORF">LQ50_25615</name>
</gene>